<name>W9RNW9_9ROSA</name>
<keyword evidence="2" id="KW-1185">Reference proteome</keyword>
<organism evidence="1 2">
    <name type="scientific">Morus notabilis</name>
    <dbReference type="NCBI Taxonomy" id="981085"/>
    <lineage>
        <taxon>Eukaryota</taxon>
        <taxon>Viridiplantae</taxon>
        <taxon>Streptophyta</taxon>
        <taxon>Embryophyta</taxon>
        <taxon>Tracheophyta</taxon>
        <taxon>Spermatophyta</taxon>
        <taxon>Magnoliopsida</taxon>
        <taxon>eudicotyledons</taxon>
        <taxon>Gunneridae</taxon>
        <taxon>Pentapetalae</taxon>
        <taxon>rosids</taxon>
        <taxon>fabids</taxon>
        <taxon>Rosales</taxon>
        <taxon>Moraceae</taxon>
        <taxon>Moreae</taxon>
        <taxon>Morus</taxon>
    </lineage>
</organism>
<evidence type="ECO:0000313" key="1">
    <source>
        <dbReference type="EMBL" id="EXB88701.1"/>
    </source>
</evidence>
<proteinExistence type="predicted"/>
<reference evidence="2" key="1">
    <citation type="submission" date="2013-01" db="EMBL/GenBank/DDBJ databases">
        <title>Draft Genome Sequence of a Mulberry Tree, Morus notabilis C.K. Schneid.</title>
        <authorList>
            <person name="He N."/>
            <person name="Zhao S."/>
        </authorList>
    </citation>
    <scope>NUCLEOTIDE SEQUENCE</scope>
</reference>
<dbReference type="EMBL" id="KE344994">
    <property type="protein sequence ID" value="EXB88701.1"/>
    <property type="molecule type" value="Genomic_DNA"/>
</dbReference>
<dbReference type="Proteomes" id="UP000030645">
    <property type="component" value="Unassembled WGS sequence"/>
</dbReference>
<gene>
    <name evidence="1" type="ORF">L484_015386</name>
</gene>
<dbReference type="AlphaFoldDB" id="W9RNW9"/>
<sequence length="137" mass="15441">MESIFRLLLHELNLVQGDHSDLKLLTSIDFHRRDLATILEMTKWQNRYGLALFLSGGSPSEPSGFNDARDNGILRRYLESTTATSAKEGTLRDAENRSNELETLNGNGVVPINHNFDYRKDNNFEKVGSYGSPRLGI</sequence>
<accession>W9RNW9</accession>
<protein>
    <submittedName>
        <fullName evidence="1">Uncharacterized protein</fullName>
    </submittedName>
</protein>
<evidence type="ECO:0000313" key="2">
    <source>
        <dbReference type="Proteomes" id="UP000030645"/>
    </source>
</evidence>